<dbReference type="PANTHER" id="PTHR43584:SF3">
    <property type="entry name" value="BIFUNCTIONAL PROTEIN GLMU"/>
    <property type="match status" value="1"/>
</dbReference>
<dbReference type="SUPFAM" id="SSF53448">
    <property type="entry name" value="Nucleotide-diphospho-sugar transferases"/>
    <property type="match status" value="1"/>
</dbReference>
<comment type="caution">
    <text evidence="10">The sequence shown here is derived from an EMBL/GenBank/DDBJ whole genome shotgun (WGS) entry which is preliminary data.</text>
</comment>
<comment type="catalytic activity">
    <reaction evidence="7">
        <text>N-acetyl-alpha-D-glucosamine 1-phosphate + UTP + H(+) = UDP-N-acetyl-alpha-D-glucosamine + diphosphate</text>
        <dbReference type="Rhea" id="RHEA:13509"/>
        <dbReference type="ChEBI" id="CHEBI:15378"/>
        <dbReference type="ChEBI" id="CHEBI:33019"/>
        <dbReference type="ChEBI" id="CHEBI:46398"/>
        <dbReference type="ChEBI" id="CHEBI:57705"/>
        <dbReference type="ChEBI" id="CHEBI:57776"/>
        <dbReference type="EC" id="2.7.7.23"/>
    </reaction>
</comment>
<dbReference type="Gene3D" id="2.160.10.10">
    <property type="entry name" value="Hexapeptide repeat proteins"/>
    <property type="match status" value="1"/>
</dbReference>
<organism evidence="10 11">
    <name type="scientific">Candidatus Desulfatifera sulfidica</name>
    <dbReference type="NCBI Taxonomy" id="2841691"/>
    <lineage>
        <taxon>Bacteria</taxon>
        <taxon>Pseudomonadati</taxon>
        <taxon>Thermodesulfobacteriota</taxon>
        <taxon>Desulfobulbia</taxon>
        <taxon>Desulfobulbales</taxon>
        <taxon>Desulfobulbaceae</taxon>
        <taxon>Candidatus Desulfatifera</taxon>
    </lineage>
</organism>
<proteinExistence type="inferred from homology"/>
<evidence type="ECO:0000256" key="6">
    <source>
        <dbReference type="ARBA" id="ARBA00048247"/>
    </source>
</evidence>
<name>A0A8J6N8S2_9BACT</name>
<comment type="similarity">
    <text evidence="1">In the C-terminal section; belongs to the transferase hexapeptide repeat family.</text>
</comment>
<evidence type="ECO:0000313" key="10">
    <source>
        <dbReference type="EMBL" id="MBC8208964.1"/>
    </source>
</evidence>
<feature type="domain" description="MobA-like NTP transferase" evidence="9">
    <location>
        <begin position="9"/>
        <end position="134"/>
    </location>
</feature>
<protein>
    <submittedName>
        <fullName evidence="10">Bifunctional N-acetylglucosamine-1-phosphate uridyltransferase/glucosamine-1-phosphate acetyltransferase</fullName>
    </submittedName>
</protein>
<reference evidence="10 11" key="1">
    <citation type="submission" date="2020-08" db="EMBL/GenBank/DDBJ databases">
        <title>Bridging the membrane lipid divide: bacteria of the FCB group superphylum have the potential to synthesize archaeal ether lipids.</title>
        <authorList>
            <person name="Villanueva L."/>
            <person name="Von Meijenfeldt F.A.B."/>
            <person name="Westbye A.B."/>
            <person name="Yadav S."/>
            <person name="Hopmans E.C."/>
            <person name="Dutilh B.E."/>
            <person name="Sinninghe Damste J.S."/>
        </authorList>
    </citation>
    <scope>NUCLEOTIDE SEQUENCE [LARGE SCALE GENOMIC DNA]</scope>
    <source>
        <strain evidence="10">NIOZ-UU81</strain>
    </source>
</reference>
<evidence type="ECO:0000256" key="1">
    <source>
        <dbReference type="ARBA" id="ARBA00007707"/>
    </source>
</evidence>
<accession>A0A8J6N8S2</accession>
<keyword evidence="5" id="KW-0012">Acyltransferase</keyword>
<dbReference type="Gene3D" id="3.90.550.10">
    <property type="entry name" value="Spore Coat Polysaccharide Biosynthesis Protein SpsA, Chain A"/>
    <property type="match status" value="1"/>
</dbReference>
<evidence type="ECO:0000256" key="3">
    <source>
        <dbReference type="ARBA" id="ARBA00022679"/>
    </source>
</evidence>
<keyword evidence="4" id="KW-0548">Nucleotidyltransferase</keyword>
<evidence type="ECO:0000259" key="9">
    <source>
        <dbReference type="Pfam" id="PF12804"/>
    </source>
</evidence>
<comment type="similarity">
    <text evidence="2">In the N-terminal section; belongs to the N-acetylglucosamine-1-phosphate uridyltransferase family.</text>
</comment>
<evidence type="ECO:0000313" key="11">
    <source>
        <dbReference type="Proteomes" id="UP000599024"/>
    </source>
</evidence>
<dbReference type="AlphaFoldDB" id="A0A8J6N8S2"/>
<dbReference type="EMBL" id="JACNLK010000065">
    <property type="protein sequence ID" value="MBC8208964.1"/>
    <property type="molecule type" value="Genomic_DNA"/>
</dbReference>
<keyword evidence="3" id="KW-0808">Transferase</keyword>
<evidence type="ECO:0000256" key="5">
    <source>
        <dbReference type="ARBA" id="ARBA00023315"/>
    </source>
</evidence>
<dbReference type="InterPro" id="IPR029044">
    <property type="entry name" value="Nucleotide-diphossugar_trans"/>
</dbReference>
<evidence type="ECO:0000256" key="4">
    <source>
        <dbReference type="ARBA" id="ARBA00022695"/>
    </source>
</evidence>
<comment type="function">
    <text evidence="8">Catalyzes the last two sequential reactions in the de novo biosynthetic pathway for UDP-N-acetylglucosamine (UDP-GlcNAc). The C-terminal domain catalyzes the transfer of acetyl group from acetyl coenzyme A to glucosamine-1-phosphate (GlcN-1-P) to produce N-acetylglucosamine-1-phosphate (GlcNAc-1-P), which is converted into UDP-GlcNAc by the transfer of uridine 5-monophosphate (from uridine 5-triphosphate), a reaction catalyzed by the N-terminal domain.</text>
</comment>
<dbReference type="InterPro" id="IPR050065">
    <property type="entry name" value="GlmU-like"/>
</dbReference>
<dbReference type="PANTHER" id="PTHR43584">
    <property type="entry name" value="NUCLEOTIDYL TRANSFERASE"/>
    <property type="match status" value="1"/>
</dbReference>
<evidence type="ECO:0000256" key="7">
    <source>
        <dbReference type="ARBA" id="ARBA00048493"/>
    </source>
</evidence>
<comment type="catalytic activity">
    <reaction evidence="6">
        <text>alpha-D-glucosamine 1-phosphate + acetyl-CoA = N-acetyl-alpha-D-glucosamine 1-phosphate + CoA + H(+)</text>
        <dbReference type="Rhea" id="RHEA:13725"/>
        <dbReference type="ChEBI" id="CHEBI:15378"/>
        <dbReference type="ChEBI" id="CHEBI:57287"/>
        <dbReference type="ChEBI" id="CHEBI:57288"/>
        <dbReference type="ChEBI" id="CHEBI:57776"/>
        <dbReference type="ChEBI" id="CHEBI:58516"/>
        <dbReference type="EC" id="2.3.1.157"/>
    </reaction>
</comment>
<sequence length="340" mass="37228">MTQPTPLSVIILAAGKGTRMKSTRAKVLHEVFFEPMLHHVLKTVAPLQPQQSLVVVGHQRDDVTNSIKRFRAETVLQEEQLGTGHAVLCCQQTLSDPAATLLILCGDTPLLRSETLRDMLEYHQTRRSQLTVMTTLLDNPSNYGRIISDADEKVRAIVEEKDADSEQKKIREINAGIYCVQAGFLFNALSRVGTDNAQKEVYLTDIVAIATQNNIAVERYLNPVATDVLGVNSRVELAEAHQELQLRRNRDLMLHGVTLHSPSNTAIAAGVSIGQDTIIEPGVRITGSSRVGQNCLIQAGAILHDCLLGDGVRIAPYSCLTQKEMTSSTSVPPHTRDSVP</sequence>
<dbReference type="Proteomes" id="UP000599024">
    <property type="component" value="Unassembled WGS sequence"/>
</dbReference>
<evidence type="ECO:0000256" key="2">
    <source>
        <dbReference type="ARBA" id="ARBA00007947"/>
    </source>
</evidence>
<dbReference type="InterPro" id="IPR025877">
    <property type="entry name" value="MobA-like_NTP_Trfase"/>
</dbReference>
<dbReference type="CDD" id="cd02540">
    <property type="entry name" value="GT2_GlmU_N_bac"/>
    <property type="match status" value="1"/>
</dbReference>
<dbReference type="GO" id="GO:0003977">
    <property type="term" value="F:UDP-N-acetylglucosamine diphosphorylase activity"/>
    <property type="evidence" value="ECO:0007669"/>
    <property type="project" value="UniProtKB-EC"/>
</dbReference>
<dbReference type="GO" id="GO:0019134">
    <property type="term" value="F:glucosamine-1-phosphate N-acetyltransferase activity"/>
    <property type="evidence" value="ECO:0007669"/>
    <property type="project" value="UniProtKB-EC"/>
</dbReference>
<gene>
    <name evidence="10" type="ORF">H8E79_07340</name>
</gene>
<dbReference type="Pfam" id="PF12804">
    <property type="entry name" value="NTP_transf_3"/>
    <property type="match status" value="1"/>
</dbReference>
<evidence type="ECO:0000256" key="8">
    <source>
        <dbReference type="ARBA" id="ARBA00049628"/>
    </source>
</evidence>